<organism evidence="1 2">
    <name type="scientific">Pleurodeles waltl</name>
    <name type="common">Iberian ribbed newt</name>
    <dbReference type="NCBI Taxonomy" id="8319"/>
    <lineage>
        <taxon>Eukaryota</taxon>
        <taxon>Metazoa</taxon>
        <taxon>Chordata</taxon>
        <taxon>Craniata</taxon>
        <taxon>Vertebrata</taxon>
        <taxon>Euteleostomi</taxon>
        <taxon>Amphibia</taxon>
        <taxon>Batrachia</taxon>
        <taxon>Caudata</taxon>
        <taxon>Salamandroidea</taxon>
        <taxon>Salamandridae</taxon>
        <taxon>Pleurodelinae</taxon>
        <taxon>Pleurodeles</taxon>
    </lineage>
</organism>
<comment type="caution">
    <text evidence="1">The sequence shown here is derived from an EMBL/GenBank/DDBJ whole genome shotgun (WGS) entry which is preliminary data.</text>
</comment>
<dbReference type="AlphaFoldDB" id="A0AAV7NKW2"/>
<keyword evidence="2" id="KW-1185">Reference proteome</keyword>
<proteinExistence type="predicted"/>
<dbReference type="EMBL" id="JANPWB010000012">
    <property type="protein sequence ID" value="KAJ1115764.1"/>
    <property type="molecule type" value="Genomic_DNA"/>
</dbReference>
<reference evidence="1" key="1">
    <citation type="journal article" date="2022" name="bioRxiv">
        <title>Sequencing and chromosome-scale assembly of the giantPleurodeles waltlgenome.</title>
        <authorList>
            <person name="Brown T."/>
            <person name="Elewa A."/>
            <person name="Iarovenko S."/>
            <person name="Subramanian E."/>
            <person name="Araus A.J."/>
            <person name="Petzold A."/>
            <person name="Susuki M."/>
            <person name="Suzuki K.-i.T."/>
            <person name="Hayashi T."/>
            <person name="Toyoda A."/>
            <person name="Oliveira C."/>
            <person name="Osipova E."/>
            <person name="Leigh N.D."/>
            <person name="Simon A."/>
            <person name="Yun M.H."/>
        </authorList>
    </citation>
    <scope>NUCLEOTIDE SEQUENCE</scope>
    <source>
        <strain evidence="1">20211129_DDA</strain>
        <tissue evidence="1">Liver</tissue>
    </source>
</reference>
<accession>A0AAV7NKW2</accession>
<evidence type="ECO:0000313" key="1">
    <source>
        <dbReference type="EMBL" id="KAJ1115764.1"/>
    </source>
</evidence>
<dbReference type="Gene3D" id="1.20.5.340">
    <property type="match status" value="1"/>
</dbReference>
<sequence>MDSTITSFTAETKSMRLDLAGFQSRVTGLEQRVTTMEDHINTAQNRDQEPLYLRSKLIDLEERSRRDNVRFFGFTEHIEGTNIQSFLRYALPKLTDLTFNPPLEFQREH</sequence>
<dbReference type="Proteomes" id="UP001066276">
    <property type="component" value="Chromosome 8"/>
</dbReference>
<gene>
    <name evidence="1" type="ORF">NDU88_003986</name>
</gene>
<protein>
    <submittedName>
        <fullName evidence="1">Uncharacterized protein</fullName>
    </submittedName>
</protein>
<name>A0AAV7NKW2_PLEWA</name>
<evidence type="ECO:0000313" key="2">
    <source>
        <dbReference type="Proteomes" id="UP001066276"/>
    </source>
</evidence>